<dbReference type="AlphaFoldDB" id="A0A7D9D2G6"/>
<accession>A0A7D9D2G6</accession>
<gene>
    <name evidence="5" type="ORF">JTBM06_V1_40014</name>
</gene>
<dbReference type="InterPro" id="IPR051212">
    <property type="entry name" value="Type-I_RE_S_subunit"/>
</dbReference>
<evidence type="ECO:0000256" key="2">
    <source>
        <dbReference type="ARBA" id="ARBA00022747"/>
    </source>
</evidence>
<organism evidence="5">
    <name type="scientific">uncultured Woeseiaceae bacterium</name>
    <dbReference type="NCBI Taxonomy" id="1983305"/>
    <lineage>
        <taxon>Bacteria</taxon>
        <taxon>Pseudomonadati</taxon>
        <taxon>Pseudomonadota</taxon>
        <taxon>Gammaproteobacteria</taxon>
        <taxon>Woeseiales</taxon>
        <taxon>Woeseiaceae</taxon>
        <taxon>environmental samples</taxon>
    </lineage>
</organism>
<evidence type="ECO:0000256" key="3">
    <source>
        <dbReference type="ARBA" id="ARBA00023125"/>
    </source>
</evidence>
<name>A0A7D9D2G6_9GAMM</name>
<sequence>MAAAEQLVTANLDIWSSAIKAKSAAGRGKSNKLELYGIKKLRELILELAVRGLLVPQDPNEEPASELLKRIATEKAKLVKEKKIKKPKVLPPMAEDDRSFTAPEGWEWAKLQDISEYIQRGKGPKYSDIGAVRVVSQKCIQWGGFSVELARHVDDSSLDKYQEERYLKDNDLLWNSTGTGTVGRINLIKDVAAKALVADSHVTVIRTLLEDAGFICSYISSAGIQNRMEPSNENPLVSGTTNQVELNTSSVVNLPIPVPPLPEQARIVAKVDELMALCDQLEQQQETSITAHQTLVQTLLDALTTASERDGFTAAWARIADHFDTLFTTEWSIDQLKQTILQLAVMGKLVRQDPNDEPASELVKKIAAEKAKLVKDGKIKKQKALPAIEEDERPFEVPGSWEWVPWGEILAFDNAPFKRGPFGSSLKKDMFVASGYKVYEQYCPINDDCSFERYYITDKKYEELKGFAVKARDYLVSCSGVTLGRITQVPEDFKEGIINQALLRVRINHELVDDEFFKFLFRSPFFQKAVYANSTGSAIPNVKGVKELKVMPVPLLPIKEQESIVAKLEELMALCDTLKTRINTAQTTQLQLADALGVGLR</sequence>
<keyword evidence="3" id="KW-0238">DNA-binding</keyword>
<evidence type="ECO:0000256" key="1">
    <source>
        <dbReference type="ARBA" id="ARBA00010923"/>
    </source>
</evidence>
<keyword evidence="2" id="KW-0680">Restriction system</keyword>
<dbReference type="InterPro" id="IPR044946">
    <property type="entry name" value="Restrct_endonuc_typeI_TRD_sf"/>
</dbReference>
<evidence type="ECO:0000313" key="5">
    <source>
        <dbReference type="EMBL" id="VUX55537.1"/>
    </source>
</evidence>
<dbReference type="SUPFAM" id="SSF116734">
    <property type="entry name" value="DNA methylase specificity domain"/>
    <property type="match status" value="2"/>
</dbReference>
<dbReference type="EMBL" id="LR633967">
    <property type="protein sequence ID" value="VUX55537.1"/>
    <property type="molecule type" value="Genomic_DNA"/>
</dbReference>
<reference evidence="5" key="1">
    <citation type="submission" date="2019-07" db="EMBL/GenBank/DDBJ databases">
        <authorList>
            <person name="Weber M."/>
            <person name="Kostadinov I."/>
            <person name="Kostadinov D I."/>
        </authorList>
    </citation>
    <scope>NUCLEOTIDE SEQUENCE</scope>
    <source>
        <strain evidence="5">Gfbio:sag-sample-m06:053724c1-46a9-4a36-b237-ea2bf867836b</strain>
    </source>
</reference>
<feature type="domain" description="Type I restriction modification DNA specificity" evidence="4">
    <location>
        <begin position="103"/>
        <end position="290"/>
    </location>
</feature>
<protein>
    <submittedName>
        <fullName evidence="5">Type I restriction-modification system specificity</fullName>
    </submittedName>
</protein>
<dbReference type="Pfam" id="PF01420">
    <property type="entry name" value="Methylase_S"/>
    <property type="match status" value="1"/>
</dbReference>
<dbReference type="Gene3D" id="3.90.220.20">
    <property type="entry name" value="DNA methylase specificity domains"/>
    <property type="match status" value="2"/>
</dbReference>
<comment type="similarity">
    <text evidence="1">Belongs to the type-I restriction system S methylase family.</text>
</comment>
<dbReference type="GO" id="GO:0003677">
    <property type="term" value="F:DNA binding"/>
    <property type="evidence" value="ECO:0007669"/>
    <property type="project" value="UniProtKB-KW"/>
</dbReference>
<dbReference type="InterPro" id="IPR000055">
    <property type="entry name" value="Restrct_endonuc_typeI_TRD"/>
</dbReference>
<evidence type="ECO:0000259" key="4">
    <source>
        <dbReference type="Pfam" id="PF01420"/>
    </source>
</evidence>
<dbReference type="GO" id="GO:0009307">
    <property type="term" value="P:DNA restriction-modification system"/>
    <property type="evidence" value="ECO:0007669"/>
    <property type="project" value="UniProtKB-KW"/>
</dbReference>
<dbReference type="PANTHER" id="PTHR43140">
    <property type="entry name" value="TYPE-1 RESTRICTION ENZYME ECOKI SPECIFICITY PROTEIN"/>
    <property type="match status" value="1"/>
</dbReference>
<dbReference type="PANTHER" id="PTHR43140:SF1">
    <property type="entry name" value="TYPE I RESTRICTION ENZYME ECOKI SPECIFICITY SUBUNIT"/>
    <property type="match status" value="1"/>
</dbReference>
<proteinExistence type="inferred from homology"/>